<dbReference type="PANTHER" id="PTHR32182">
    <property type="entry name" value="DNA REPLICATION AND REPAIR PROTEIN RECF"/>
    <property type="match status" value="1"/>
</dbReference>
<proteinExistence type="predicted"/>
<dbReference type="RefSeq" id="WP_116155862.1">
    <property type="nucleotide sequence ID" value="NZ_QHJT02000016.1"/>
</dbReference>
<reference evidence="3" key="1">
    <citation type="submission" date="2018-11" db="EMBL/GenBank/DDBJ databases">
        <title>Draft genome sequences of proposed Pectobacterium aquaticum sp. nov. isolated in France from fresh water.</title>
        <authorList>
            <person name="Pedron J."/>
            <person name="Barny M.A."/>
        </authorList>
    </citation>
    <scope>NUCLEOTIDE SEQUENCE [LARGE SCALE GENOMIC DNA]</scope>
    <source>
        <strain evidence="3">A35-S23-M15</strain>
    </source>
</reference>
<dbReference type="PANTHER" id="PTHR32182:SF22">
    <property type="entry name" value="ATP-DEPENDENT ENDONUCLEASE, OLD FAMILY-RELATED"/>
    <property type="match status" value="1"/>
</dbReference>
<dbReference type="PIRSF" id="PIRSF029347">
    <property type="entry name" value="RecF"/>
    <property type="match status" value="1"/>
</dbReference>
<dbReference type="SUPFAM" id="SSF52540">
    <property type="entry name" value="P-loop containing nucleoside triphosphate hydrolases"/>
    <property type="match status" value="1"/>
</dbReference>
<organism evidence="3 4">
    <name type="scientific">Pectobacterium aquaticum</name>
    <dbReference type="NCBI Taxonomy" id="2204145"/>
    <lineage>
        <taxon>Bacteria</taxon>
        <taxon>Pseudomonadati</taxon>
        <taxon>Pseudomonadota</taxon>
        <taxon>Gammaproteobacteria</taxon>
        <taxon>Enterobacterales</taxon>
        <taxon>Pectobacteriaceae</taxon>
        <taxon>Pectobacterium</taxon>
    </lineage>
</organism>
<dbReference type="InterPro" id="IPR003959">
    <property type="entry name" value="ATPase_AAA_core"/>
</dbReference>
<evidence type="ECO:0000313" key="4">
    <source>
        <dbReference type="Proteomes" id="UP000256817"/>
    </source>
</evidence>
<dbReference type="InterPro" id="IPR014555">
    <property type="entry name" value="RecF-like"/>
</dbReference>
<dbReference type="Gene3D" id="3.40.50.300">
    <property type="entry name" value="P-loop containing nucleotide triphosphate hydrolases"/>
    <property type="match status" value="1"/>
</dbReference>
<feature type="domain" description="ATPase AAA-type core" evidence="2">
    <location>
        <begin position="31"/>
        <end position="337"/>
    </location>
</feature>
<feature type="region of interest" description="Disordered" evidence="1">
    <location>
        <begin position="129"/>
        <end position="158"/>
    </location>
</feature>
<dbReference type="CDD" id="cd00267">
    <property type="entry name" value="ABC_ATPase"/>
    <property type="match status" value="1"/>
</dbReference>
<dbReference type="Pfam" id="PF13304">
    <property type="entry name" value="AAA_21"/>
    <property type="match status" value="1"/>
</dbReference>
<evidence type="ECO:0000256" key="1">
    <source>
        <dbReference type="SAM" id="MobiDB-lite"/>
    </source>
</evidence>
<sequence length="388" mass="44518">MKTVIKSDHLSRIVIEGYKSIARCDLRMGCLNVLIGANGAGKSNFIGFFRLIATLLDLRLQLLVGKSGGPDALLHFGRKKTEVLKGELYFGNNGYKFALEPTNDNRMMFQKETLRWEMNNDEKNTLSGTVVTSEQDDRSGHFESVAGDDRSHHFDPLSEDERSKIEKYTLPAMRRWRVYHFHDTSESARVKQIHRINDNDYLREDGANLAAFLFRLQKNHVAHYQRIVKTIRMVAPFFGDFYLRPTPDNSDSIQLEWIEKDQDIPFKAHELSDGTLRFILLTTVLLQPEIYMPSAIIIDEPELGLHPYAINVLAALIRSASEQHQLIVSTQSVELVNEFEAEDLIVVDKHLGASTFKRLDQNTLQDWLEDYSLGELWKKNILGGRPQR</sequence>
<name>A0A3R8QES5_9GAMM</name>
<comment type="caution">
    <text evidence="3">The sequence shown here is derived from an EMBL/GenBank/DDBJ whole genome shotgun (WGS) entry which is preliminary data.</text>
</comment>
<feature type="compositionally biased region" description="Basic and acidic residues" evidence="1">
    <location>
        <begin position="135"/>
        <end position="158"/>
    </location>
</feature>
<evidence type="ECO:0000259" key="2">
    <source>
        <dbReference type="Pfam" id="PF13304"/>
    </source>
</evidence>
<dbReference type="Proteomes" id="UP000256817">
    <property type="component" value="Unassembled WGS sequence"/>
</dbReference>
<gene>
    <name evidence="3" type="ORF">DMB85_004130</name>
</gene>
<protein>
    <submittedName>
        <fullName evidence="3">Chromosome segregation protein SMC</fullName>
    </submittedName>
</protein>
<dbReference type="InterPro" id="IPR027417">
    <property type="entry name" value="P-loop_NTPase"/>
</dbReference>
<keyword evidence="4" id="KW-1185">Reference proteome</keyword>
<evidence type="ECO:0000313" key="3">
    <source>
        <dbReference type="EMBL" id="RRO10927.1"/>
    </source>
</evidence>
<dbReference type="EMBL" id="QHJW02000009">
    <property type="protein sequence ID" value="RRO10927.1"/>
    <property type="molecule type" value="Genomic_DNA"/>
</dbReference>
<accession>A0A3R8QES5</accession>